<dbReference type="GeneID" id="5490995"/>
<accession>A7EG13</accession>
<organism evidence="1 2">
    <name type="scientific">Sclerotinia sclerotiorum (strain ATCC 18683 / 1980 / Ss-1)</name>
    <name type="common">White mold</name>
    <name type="synonym">Whetzelinia sclerotiorum</name>
    <dbReference type="NCBI Taxonomy" id="665079"/>
    <lineage>
        <taxon>Eukaryota</taxon>
        <taxon>Fungi</taxon>
        <taxon>Dikarya</taxon>
        <taxon>Ascomycota</taxon>
        <taxon>Pezizomycotina</taxon>
        <taxon>Leotiomycetes</taxon>
        <taxon>Helotiales</taxon>
        <taxon>Sclerotiniaceae</taxon>
        <taxon>Sclerotinia</taxon>
    </lineage>
</organism>
<sequence length="103" mass="11209">MHMSLNQKCCFMILGSELGLDILYQAPPVVRTTPTGIKYGNRRKRMVYSYIVLGCRYRSLVSAAISLSVSPTIKKNDGTATPALGAKLRTRRAAPVVVSPNAP</sequence>
<evidence type="ECO:0000313" key="1">
    <source>
        <dbReference type="EMBL" id="EDO01779.1"/>
    </source>
</evidence>
<dbReference type="KEGG" id="ssl:SS1G_04254"/>
<proteinExistence type="predicted"/>
<protein>
    <submittedName>
        <fullName evidence="1">Uncharacterized protein</fullName>
    </submittedName>
</protein>
<dbReference type="AlphaFoldDB" id="A7EG13"/>
<gene>
    <name evidence="1" type="ORF">SS1G_04254</name>
</gene>
<dbReference type="Proteomes" id="UP000001312">
    <property type="component" value="Unassembled WGS sequence"/>
</dbReference>
<dbReference type="HOGENOM" id="CLU_2265337_0_0_1"/>
<dbReference type="RefSeq" id="XP_001594447.1">
    <property type="nucleotide sequence ID" value="XM_001594397.1"/>
</dbReference>
<keyword evidence="2" id="KW-1185">Reference proteome</keyword>
<evidence type="ECO:0000313" key="2">
    <source>
        <dbReference type="Proteomes" id="UP000001312"/>
    </source>
</evidence>
<dbReference type="EMBL" id="CH476625">
    <property type="protein sequence ID" value="EDO01779.1"/>
    <property type="molecule type" value="Genomic_DNA"/>
</dbReference>
<dbReference type="InParanoid" id="A7EG13"/>
<name>A7EG13_SCLS1</name>
<reference evidence="2" key="1">
    <citation type="journal article" date="2011" name="PLoS Genet.">
        <title>Genomic analysis of the necrotrophic fungal pathogens Sclerotinia sclerotiorum and Botrytis cinerea.</title>
        <authorList>
            <person name="Amselem J."/>
            <person name="Cuomo C.A."/>
            <person name="van Kan J.A."/>
            <person name="Viaud M."/>
            <person name="Benito E.P."/>
            <person name="Couloux A."/>
            <person name="Coutinho P.M."/>
            <person name="de Vries R.P."/>
            <person name="Dyer P.S."/>
            <person name="Fillinger S."/>
            <person name="Fournier E."/>
            <person name="Gout L."/>
            <person name="Hahn M."/>
            <person name="Kohn L."/>
            <person name="Lapalu N."/>
            <person name="Plummer K.M."/>
            <person name="Pradier J.M."/>
            <person name="Quevillon E."/>
            <person name="Sharon A."/>
            <person name="Simon A."/>
            <person name="ten Have A."/>
            <person name="Tudzynski B."/>
            <person name="Tudzynski P."/>
            <person name="Wincker P."/>
            <person name="Andrew M."/>
            <person name="Anthouard V."/>
            <person name="Beever R.E."/>
            <person name="Beffa R."/>
            <person name="Benoit I."/>
            <person name="Bouzid O."/>
            <person name="Brault B."/>
            <person name="Chen Z."/>
            <person name="Choquer M."/>
            <person name="Collemare J."/>
            <person name="Cotton P."/>
            <person name="Danchin E.G."/>
            <person name="Da Silva C."/>
            <person name="Gautier A."/>
            <person name="Giraud C."/>
            <person name="Giraud T."/>
            <person name="Gonzalez C."/>
            <person name="Grossetete S."/>
            <person name="Guldener U."/>
            <person name="Henrissat B."/>
            <person name="Howlett B.J."/>
            <person name="Kodira C."/>
            <person name="Kretschmer M."/>
            <person name="Lappartient A."/>
            <person name="Leroch M."/>
            <person name="Levis C."/>
            <person name="Mauceli E."/>
            <person name="Neuveglise C."/>
            <person name="Oeser B."/>
            <person name="Pearson M."/>
            <person name="Poulain J."/>
            <person name="Poussereau N."/>
            <person name="Quesneville H."/>
            <person name="Rascle C."/>
            <person name="Schumacher J."/>
            <person name="Segurens B."/>
            <person name="Sexton A."/>
            <person name="Silva E."/>
            <person name="Sirven C."/>
            <person name="Soanes D.M."/>
            <person name="Talbot N.J."/>
            <person name="Templeton M."/>
            <person name="Yandava C."/>
            <person name="Yarden O."/>
            <person name="Zeng Q."/>
            <person name="Rollins J.A."/>
            <person name="Lebrun M.H."/>
            <person name="Dickman M."/>
        </authorList>
    </citation>
    <scope>NUCLEOTIDE SEQUENCE [LARGE SCALE GENOMIC DNA]</scope>
    <source>
        <strain evidence="2">ATCC 18683 / 1980 / Ss-1</strain>
    </source>
</reference>